<evidence type="ECO:0000313" key="2">
    <source>
        <dbReference type="Proteomes" id="UP000287533"/>
    </source>
</evidence>
<dbReference type="AlphaFoldDB" id="A0A430FES7"/>
<gene>
    <name evidence="1" type="ORF">D2E25_1839</name>
</gene>
<accession>A0A430FES7</accession>
<reference evidence="1 2" key="1">
    <citation type="submission" date="2018-09" db="EMBL/GenBank/DDBJ databases">
        <title>Characterization of the phylogenetic diversity of five novel species belonging to the genus Bifidobacterium.</title>
        <authorList>
            <person name="Lugli G.A."/>
            <person name="Duranti S."/>
            <person name="Milani C."/>
        </authorList>
    </citation>
    <scope>NUCLEOTIDE SEQUENCE [LARGE SCALE GENOMIC DNA]</scope>
    <source>
        <strain evidence="1 2">2034B</strain>
    </source>
</reference>
<dbReference type="EMBL" id="QXGL01000007">
    <property type="protein sequence ID" value="RSX51405.1"/>
    <property type="molecule type" value="Genomic_DNA"/>
</dbReference>
<protein>
    <submittedName>
        <fullName evidence="1">Uncharacterized protein</fullName>
    </submittedName>
</protein>
<comment type="caution">
    <text evidence="1">The sequence shown here is derived from an EMBL/GenBank/DDBJ whole genome shotgun (WGS) entry which is preliminary data.</text>
</comment>
<proteinExistence type="predicted"/>
<name>A0A430FES7_9BIFI</name>
<keyword evidence="2" id="KW-1185">Reference proteome</keyword>
<evidence type="ECO:0000313" key="1">
    <source>
        <dbReference type="EMBL" id="RSX51405.1"/>
    </source>
</evidence>
<sequence>MLIMSEIVLNRLLVCDVLVVYHGIALTRDAVLLAAHNAATLPQSRLDAVTAPSAEGAELCEYTSMRMR</sequence>
<organism evidence="1 2">
    <name type="scientific">Bifidobacterium goeldii</name>
    <dbReference type="NCBI Taxonomy" id="2306975"/>
    <lineage>
        <taxon>Bacteria</taxon>
        <taxon>Bacillati</taxon>
        <taxon>Actinomycetota</taxon>
        <taxon>Actinomycetes</taxon>
        <taxon>Bifidobacteriales</taxon>
        <taxon>Bifidobacteriaceae</taxon>
        <taxon>Bifidobacterium</taxon>
    </lineage>
</organism>
<dbReference type="Proteomes" id="UP000287533">
    <property type="component" value="Unassembled WGS sequence"/>
</dbReference>